<accession>A0A3E3DLM3</accession>
<keyword evidence="4" id="KW-0804">Transcription</keyword>
<dbReference type="Gene3D" id="1.10.10.60">
    <property type="entry name" value="Homeodomain-like"/>
    <property type="match status" value="2"/>
</dbReference>
<evidence type="ECO:0000256" key="5">
    <source>
        <dbReference type="ARBA" id="ARBA00024867"/>
    </source>
</evidence>
<evidence type="ECO:0000259" key="8">
    <source>
        <dbReference type="PROSITE" id="PS50110"/>
    </source>
</evidence>
<dbReference type="InterPro" id="IPR020449">
    <property type="entry name" value="Tscrpt_reg_AraC-type_HTH"/>
</dbReference>
<proteinExistence type="predicted"/>
<dbReference type="PANTHER" id="PTHR43280:SF10">
    <property type="entry name" value="REGULATORY PROTEIN POCR"/>
    <property type="match status" value="1"/>
</dbReference>
<comment type="caution">
    <text evidence="9">The sequence shown here is derived from an EMBL/GenBank/DDBJ whole genome shotgun (WGS) entry which is preliminary data.</text>
</comment>
<evidence type="ECO:0000256" key="1">
    <source>
        <dbReference type="ARBA" id="ARBA00018672"/>
    </source>
</evidence>
<dbReference type="GO" id="GO:0043565">
    <property type="term" value="F:sequence-specific DNA binding"/>
    <property type="evidence" value="ECO:0007669"/>
    <property type="project" value="InterPro"/>
</dbReference>
<dbReference type="CDD" id="cd17536">
    <property type="entry name" value="REC_YesN-like"/>
    <property type="match status" value="1"/>
</dbReference>
<dbReference type="PROSITE" id="PS50110">
    <property type="entry name" value="RESPONSE_REGULATORY"/>
    <property type="match status" value="1"/>
</dbReference>
<dbReference type="GO" id="GO:0003700">
    <property type="term" value="F:DNA-binding transcription factor activity"/>
    <property type="evidence" value="ECO:0007669"/>
    <property type="project" value="InterPro"/>
</dbReference>
<feature type="modified residue" description="4-aspartylphosphate" evidence="6">
    <location>
        <position position="66"/>
    </location>
</feature>
<dbReference type="AlphaFoldDB" id="A0A3E3DLM3"/>
<dbReference type="InterPro" id="IPR018060">
    <property type="entry name" value="HTH_AraC"/>
</dbReference>
<dbReference type="Proteomes" id="UP000261023">
    <property type="component" value="Unassembled WGS sequence"/>
</dbReference>
<dbReference type="InterPro" id="IPR009057">
    <property type="entry name" value="Homeodomain-like_sf"/>
</dbReference>
<feature type="domain" description="Response regulatory" evidence="8">
    <location>
        <begin position="14"/>
        <end position="131"/>
    </location>
</feature>
<dbReference type="SMART" id="SM00448">
    <property type="entry name" value="REC"/>
    <property type="match status" value="1"/>
</dbReference>
<evidence type="ECO:0000256" key="3">
    <source>
        <dbReference type="ARBA" id="ARBA00023125"/>
    </source>
</evidence>
<organism evidence="9 10">
    <name type="scientific">Hungatella hathewayi</name>
    <dbReference type="NCBI Taxonomy" id="154046"/>
    <lineage>
        <taxon>Bacteria</taxon>
        <taxon>Bacillati</taxon>
        <taxon>Bacillota</taxon>
        <taxon>Clostridia</taxon>
        <taxon>Lachnospirales</taxon>
        <taxon>Lachnospiraceae</taxon>
        <taxon>Hungatella</taxon>
    </lineage>
</organism>
<gene>
    <name evidence="9" type="ORF">DWX31_16015</name>
</gene>
<protein>
    <recommendedName>
        <fullName evidence="1">Stage 0 sporulation protein A homolog</fullName>
    </recommendedName>
</protein>
<dbReference type="PROSITE" id="PS01124">
    <property type="entry name" value="HTH_ARAC_FAMILY_2"/>
    <property type="match status" value="1"/>
</dbReference>
<reference evidence="9 10" key="1">
    <citation type="submission" date="2018-08" db="EMBL/GenBank/DDBJ databases">
        <title>A genome reference for cultivated species of the human gut microbiota.</title>
        <authorList>
            <person name="Zou Y."/>
            <person name="Xue W."/>
            <person name="Luo G."/>
        </authorList>
    </citation>
    <scope>NUCLEOTIDE SEQUENCE [LARGE SCALE GENOMIC DNA]</scope>
    <source>
        <strain evidence="9 10">AF19-13AC</strain>
    </source>
</reference>
<evidence type="ECO:0000313" key="9">
    <source>
        <dbReference type="EMBL" id="RGD69558.1"/>
    </source>
</evidence>
<comment type="function">
    <text evidence="5">May play the central regulatory role in sporulation. It may be an element of the effector pathway responsible for the activation of sporulation genes in response to nutritional stress. Spo0A may act in concert with spo0H (a sigma factor) to control the expression of some genes that are critical to the sporulation process.</text>
</comment>
<keyword evidence="6" id="KW-0597">Phosphoprotein</keyword>
<dbReference type="OrthoDB" id="384217at2"/>
<dbReference type="PANTHER" id="PTHR43280">
    <property type="entry name" value="ARAC-FAMILY TRANSCRIPTIONAL REGULATOR"/>
    <property type="match status" value="1"/>
</dbReference>
<keyword evidence="2" id="KW-0805">Transcription regulation</keyword>
<evidence type="ECO:0000256" key="4">
    <source>
        <dbReference type="ARBA" id="ARBA00023163"/>
    </source>
</evidence>
<dbReference type="EMBL" id="QTJW01000010">
    <property type="protein sequence ID" value="RGD69558.1"/>
    <property type="molecule type" value="Genomic_DNA"/>
</dbReference>
<dbReference type="SUPFAM" id="SSF52172">
    <property type="entry name" value="CheY-like"/>
    <property type="match status" value="1"/>
</dbReference>
<dbReference type="Pfam" id="PF12833">
    <property type="entry name" value="HTH_18"/>
    <property type="match status" value="1"/>
</dbReference>
<dbReference type="GO" id="GO:0000160">
    <property type="term" value="P:phosphorelay signal transduction system"/>
    <property type="evidence" value="ECO:0007669"/>
    <property type="project" value="InterPro"/>
</dbReference>
<dbReference type="Gene3D" id="3.40.50.2300">
    <property type="match status" value="1"/>
</dbReference>
<dbReference type="PRINTS" id="PR00032">
    <property type="entry name" value="HTHARAC"/>
</dbReference>
<evidence type="ECO:0000256" key="2">
    <source>
        <dbReference type="ARBA" id="ARBA00023015"/>
    </source>
</evidence>
<keyword evidence="3" id="KW-0238">DNA-binding</keyword>
<dbReference type="InterPro" id="IPR011006">
    <property type="entry name" value="CheY-like_superfamily"/>
</dbReference>
<evidence type="ECO:0000313" key="10">
    <source>
        <dbReference type="Proteomes" id="UP000261023"/>
    </source>
</evidence>
<sequence>MGVLIKREGVSMATLMIVEDESFERNALKNSIDWELIGVKVIGEAANGAQGLNLAMELKPDIILTDVSMPVMNAIEMTERIRKILPETKILFISSYDDFEYARQGIELNIFSYMTKPVNEMLLLRNVKKAVDQITEKELEKRLYNKIKNNYEVSLKLARQALVSRVLMNVAVDSEEAKQLNLGWMLSRDGESLGEIVTAFDEEKTDCITRGLDSLTKTCRSQCSKVVNICLTRGNLVTVFCISPEGMTDAAGKLEKLVDEFFGEKNCKILRRESVCDEEGNTKDAGQLYDEIRQRSLIYASAQVEVGAERKKGKAQIVSEIENIIQTQYTSPITIESIAKAMHFTPNYIGTVFKTAKGCGINRYLMGVRLENAQRLLKESDLPASDIALQCGFDNISYFHSSFKKEKGITPTEYRQKYKG</sequence>
<feature type="domain" description="HTH araC/xylS-type" evidence="7">
    <location>
        <begin position="319"/>
        <end position="417"/>
    </location>
</feature>
<evidence type="ECO:0000256" key="6">
    <source>
        <dbReference type="PROSITE-ProRule" id="PRU00169"/>
    </source>
</evidence>
<dbReference type="Pfam" id="PF00072">
    <property type="entry name" value="Response_reg"/>
    <property type="match status" value="1"/>
</dbReference>
<evidence type="ECO:0000259" key="7">
    <source>
        <dbReference type="PROSITE" id="PS01124"/>
    </source>
</evidence>
<dbReference type="SUPFAM" id="SSF46689">
    <property type="entry name" value="Homeodomain-like"/>
    <property type="match status" value="1"/>
</dbReference>
<dbReference type="SMART" id="SM00342">
    <property type="entry name" value="HTH_ARAC"/>
    <property type="match status" value="1"/>
</dbReference>
<name>A0A3E3DLM3_9FIRM</name>
<dbReference type="InterPro" id="IPR001789">
    <property type="entry name" value="Sig_transdc_resp-reg_receiver"/>
</dbReference>